<dbReference type="Proteomes" id="UP000487757">
    <property type="component" value="Unassembled WGS sequence"/>
</dbReference>
<protein>
    <submittedName>
        <fullName evidence="2">Uncharacterized protein</fullName>
    </submittedName>
</protein>
<organism evidence="2 3">
    <name type="scientific">Pedobacter petrophilus</name>
    <dbReference type="NCBI Taxonomy" id="1908241"/>
    <lineage>
        <taxon>Bacteria</taxon>
        <taxon>Pseudomonadati</taxon>
        <taxon>Bacteroidota</taxon>
        <taxon>Sphingobacteriia</taxon>
        <taxon>Sphingobacteriales</taxon>
        <taxon>Sphingobacteriaceae</taxon>
        <taxon>Pedobacter</taxon>
    </lineage>
</organism>
<evidence type="ECO:0000313" key="3">
    <source>
        <dbReference type="Proteomes" id="UP000487757"/>
    </source>
</evidence>
<reference evidence="2 3" key="1">
    <citation type="submission" date="2019-11" db="EMBL/GenBank/DDBJ databases">
        <title>Pedobacter petrophilus genome.</title>
        <authorList>
            <person name="Feldbauer M.J."/>
            <person name="Newman J.D."/>
        </authorList>
    </citation>
    <scope>NUCLEOTIDE SEQUENCE [LARGE SCALE GENOMIC DNA]</scope>
    <source>
        <strain evidence="2 3">LMG 29686</strain>
    </source>
</reference>
<feature type="transmembrane region" description="Helical" evidence="1">
    <location>
        <begin position="6"/>
        <end position="25"/>
    </location>
</feature>
<evidence type="ECO:0000313" key="2">
    <source>
        <dbReference type="EMBL" id="MRX76585.1"/>
    </source>
</evidence>
<dbReference type="EMBL" id="WKKH01000014">
    <property type="protein sequence ID" value="MRX76585.1"/>
    <property type="molecule type" value="Genomic_DNA"/>
</dbReference>
<evidence type="ECO:0000256" key="1">
    <source>
        <dbReference type="SAM" id="Phobius"/>
    </source>
</evidence>
<gene>
    <name evidence="2" type="ORF">GJU39_10825</name>
</gene>
<comment type="caution">
    <text evidence="2">The sequence shown here is derived from an EMBL/GenBank/DDBJ whole genome shotgun (WGS) entry which is preliminary data.</text>
</comment>
<dbReference type="OrthoDB" id="769570at2"/>
<dbReference type="RefSeq" id="WP_154280825.1">
    <property type="nucleotide sequence ID" value="NZ_JBHUJQ010000001.1"/>
</dbReference>
<proteinExistence type="predicted"/>
<keyword evidence="1" id="KW-0472">Membrane</keyword>
<accession>A0A7K0FYI7</accession>
<name>A0A7K0FYI7_9SPHI</name>
<keyword evidence="1" id="KW-0812">Transmembrane</keyword>
<sequence>MGFGLALLFIFIIFPTTIILLVLWISTKKRLYGKILGLFWTAILLLIITSSTWAWFTAKKVLKKEDYYGEYIINRDYFPGKQADWQYDHYRFEIKRNDSIFFYVTDRDKILKTFRGKIVTSAPYRSVHIKPLMEEPTYHIMEAFPTTYRSAWSFYLVFYSSKFNNVYFKKGHWKQLKD</sequence>
<dbReference type="AlphaFoldDB" id="A0A7K0FYI7"/>
<keyword evidence="1" id="KW-1133">Transmembrane helix</keyword>
<feature type="transmembrane region" description="Helical" evidence="1">
    <location>
        <begin position="37"/>
        <end position="56"/>
    </location>
</feature>
<keyword evidence="3" id="KW-1185">Reference proteome</keyword>